<feature type="transmembrane region" description="Helical" evidence="5">
    <location>
        <begin position="351"/>
        <end position="375"/>
    </location>
</feature>
<feature type="domain" description="O-antigen ligase-related" evidence="6">
    <location>
        <begin position="217"/>
        <end position="364"/>
    </location>
</feature>
<dbReference type="EMBL" id="CP024199">
    <property type="protein sequence ID" value="AUG52063.1"/>
    <property type="molecule type" value="Genomic_DNA"/>
</dbReference>
<feature type="transmembrane region" description="Helical" evidence="5">
    <location>
        <begin position="176"/>
        <end position="196"/>
    </location>
</feature>
<evidence type="ECO:0000256" key="1">
    <source>
        <dbReference type="ARBA" id="ARBA00004141"/>
    </source>
</evidence>
<sequence>MIATCARWALIFEIFAAPLLLGGGRPWALAILALPLALALPIAFFKAQQQGTGQTEGRLSALSPFFLALILAILWLIAQALPVWPQSMIAPFSGSSLALAPAQLPDQVLYLLWLAAMLALSALQSEAGNEITPLCRALAASAALQTAIAMILDVAAIPSTLWFVKTAHISDFTGTFANRNAFCAFITAGFFACLYMWQRPGSSFREKIDPHGGWLALAILLFIAALGSHSRAGMLALMAGTFVFILHAGGRAELAGGHAFSIRLITAFLALAAMIVAILLTPDLLARFAGLSRPDWLQRDDVWQSALNAIIARPYTGYGAQGIAPALQYAATPGMNDAVRWVSSHNLWLDMVLVLGLPVFLLVLAFLVKGGLAVLRSIHHDTTPAKRALFMAVLVAFLVQSGLDGIGALPAVIMPLVILLGCLAPGQKQASNTAIAPNAPQ</sequence>
<dbReference type="RefSeq" id="WP_101283983.1">
    <property type="nucleotide sequence ID" value="NZ_CP024199.1"/>
</dbReference>
<evidence type="ECO:0000256" key="5">
    <source>
        <dbReference type="SAM" id="Phobius"/>
    </source>
</evidence>
<keyword evidence="4 5" id="KW-0472">Membrane</keyword>
<feature type="transmembrane region" description="Helical" evidence="5">
    <location>
        <begin position="137"/>
        <end position="164"/>
    </location>
</feature>
<dbReference type="Proteomes" id="UP000233458">
    <property type="component" value="Chromosome"/>
</dbReference>
<evidence type="ECO:0000256" key="4">
    <source>
        <dbReference type="ARBA" id="ARBA00023136"/>
    </source>
</evidence>
<feature type="transmembrane region" description="Helical" evidence="5">
    <location>
        <begin position="26"/>
        <end position="47"/>
    </location>
</feature>
<dbReference type="InterPro" id="IPR007016">
    <property type="entry name" value="O-antigen_ligase-rel_domated"/>
</dbReference>
<dbReference type="Pfam" id="PF04932">
    <property type="entry name" value="Wzy_C"/>
    <property type="match status" value="1"/>
</dbReference>
<evidence type="ECO:0000313" key="8">
    <source>
        <dbReference type="Proteomes" id="UP000233458"/>
    </source>
</evidence>
<dbReference type="PANTHER" id="PTHR37422">
    <property type="entry name" value="TEICHURONIC ACID BIOSYNTHESIS PROTEIN TUAE"/>
    <property type="match status" value="1"/>
</dbReference>
<proteinExistence type="predicted"/>
<gene>
    <name evidence="7" type="ORF">CSC3H3_04485</name>
</gene>
<evidence type="ECO:0000256" key="3">
    <source>
        <dbReference type="ARBA" id="ARBA00022989"/>
    </source>
</evidence>
<feature type="transmembrane region" description="Helical" evidence="5">
    <location>
        <begin position="387"/>
        <end position="403"/>
    </location>
</feature>
<feature type="transmembrane region" description="Helical" evidence="5">
    <location>
        <begin position="262"/>
        <end position="281"/>
    </location>
</feature>
<keyword evidence="8" id="KW-1185">Reference proteome</keyword>
<protein>
    <recommendedName>
        <fullName evidence="6">O-antigen ligase-related domain-containing protein</fullName>
    </recommendedName>
</protein>
<evidence type="ECO:0000313" key="7">
    <source>
        <dbReference type="EMBL" id="AUG52063.1"/>
    </source>
</evidence>
<keyword evidence="2 5" id="KW-0812">Transmembrane</keyword>
<organism evidence="7 8">
    <name type="scientific">Thalassospira marina</name>
    <dbReference type="NCBI Taxonomy" id="2048283"/>
    <lineage>
        <taxon>Bacteria</taxon>
        <taxon>Pseudomonadati</taxon>
        <taxon>Pseudomonadota</taxon>
        <taxon>Alphaproteobacteria</taxon>
        <taxon>Rhodospirillales</taxon>
        <taxon>Thalassospiraceae</taxon>
        <taxon>Thalassospira</taxon>
    </lineage>
</organism>
<name>A0ABN5FBE0_9PROT</name>
<accession>A0ABN5FBE0</accession>
<evidence type="ECO:0000256" key="2">
    <source>
        <dbReference type="ARBA" id="ARBA00022692"/>
    </source>
</evidence>
<evidence type="ECO:0000259" key="6">
    <source>
        <dbReference type="Pfam" id="PF04932"/>
    </source>
</evidence>
<reference evidence="7 8" key="1">
    <citation type="submission" date="2017-10" db="EMBL/GenBank/DDBJ databases">
        <title>Biodiversity and function of Thalassospira species in the particle-attached aromatic-hydrocarbon-degrading consortia from the surface seawater of the China South Sea.</title>
        <authorList>
            <person name="Dong C."/>
            <person name="Liu R."/>
            <person name="Shao Z."/>
        </authorList>
    </citation>
    <scope>NUCLEOTIDE SEQUENCE [LARGE SCALE GENOMIC DNA]</scope>
    <source>
        <strain evidence="7 8">CSC3H3</strain>
    </source>
</reference>
<dbReference type="InterPro" id="IPR051533">
    <property type="entry name" value="WaaL-like"/>
</dbReference>
<dbReference type="PANTHER" id="PTHR37422:SF13">
    <property type="entry name" value="LIPOPOLYSACCHARIDE BIOSYNTHESIS PROTEIN PA4999-RELATED"/>
    <property type="match status" value="1"/>
</dbReference>
<keyword evidence="3 5" id="KW-1133">Transmembrane helix</keyword>
<feature type="transmembrane region" description="Helical" evidence="5">
    <location>
        <begin position="208"/>
        <end position="226"/>
    </location>
</feature>
<feature type="transmembrane region" description="Helical" evidence="5">
    <location>
        <begin position="59"/>
        <end position="78"/>
    </location>
</feature>
<comment type="subcellular location">
    <subcellularLocation>
        <location evidence="1">Membrane</location>
        <topology evidence="1">Multi-pass membrane protein</topology>
    </subcellularLocation>
</comment>